<accession>A0A495XTE7</accession>
<keyword evidence="4" id="KW-1185">Reference proteome</keyword>
<dbReference type="OrthoDB" id="4331905at2"/>
<dbReference type="Pfam" id="PF13432">
    <property type="entry name" value="TPR_16"/>
    <property type="match status" value="4"/>
</dbReference>
<evidence type="ECO:0000313" key="3">
    <source>
        <dbReference type="EMBL" id="RKT74958.1"/>
    </source>
</evidence>
<gene>
    <name evidence="3" type="ORF">DFJ66_8333</name>
</gene>
<dbReference type="PANTHER" id="PTHR10098">
    <property type="entry name" value="RAPSYN-RELATED"/>
    <property type="match status" value="1"/>
</dbReference>
<evidence type="ECO:0000313" key="4">
    <source>
        <dbReference type="Proteomes" id="UP000272729"/>
    </source>
</evidence>
<reference evidence="3 4" key="1">
    <citation type="submission" date="2018-10" db="EMBL/GenBank/DDBJ databases">
        <title>Sequencing the genomes of 1000 actinobacteria strains.</title>
        <authorList>
            <person name="Klenk H.-P."/>
        </authorList>
    </citation>
    <scope>NUCLEOTIDE SEQUENCE [LARGE SCALE GENOMIC DNA]</scope>
    <source>
        <strain evidence="3 4">DSM 43911</strain>
    </source>
</reference>
<name>A0A495XTE7_9PSEU</name>
<dbReference type="Pfam" id="PF14559">
    <property type="entry name" value="TPR_19"/>
    <property type="match status" value="1"/>
</dbReference>
<evidence type="ECO:0000256" key="1">
    <source>
        <dbReference type="PROSITE-ProRule" id="PRU00339"/>
    </source>
</evidence>
<dbReference type="InterPro" id="IPR019734">
    <property type="entry name" value="TPR_rpt"/>
</dbReference>
<proteinExistence type="predicted"/>
<dbReference type="Pfam" id="PF12770">
    <property type="entry name" value="CHAT"/>
    <property type="match status" value="1"/>
</dbReference>
<keyword evidence="1" id="KW-0802">TPR repeat</keyword>
<dbReference type="SUPFAM" id="SSF48452">
    <property type="entry name" value="TPR-like"/>
    <property type="match status" value="2"/>
</dbReference>
<dbReference type="RefSeq" id="WP_121230135.1">
    <property type="nucleotide sequence ID" value="NZ_JBIUBA010000026.1"/>
</dbReference>
<dbReference type="EMBL" id="RBXR01000001">
    <property type="protein sequence ID" value="RKT74958.1"/>
    <property type="molecule type" value="Genomic_DNA"/>
</dbReference>
<organism evidence="3 4">
    <name type="scientific">Saccharothrix variisporea</name>
    <dbReference type="NCBI Taxonomy" id="543527"/>
    <lineage>
        <taxon>Bacteria</taxon>
        <taxon>Bacillati</taxon>
        <taxon>Actinomycetota</taxon>
        <taxon>Actinomycetes</taxon>
        <taxon>Pseudonocardiales</taxon>
        <taxon>Pseudonocardiaceae</taxon>
        <taxon>Saccharothrix</taxon>
    </lineage>
</organism>
<dbReference type="SMART" id="SM00028">
    <property type="entry name" value="TPR"/>
    <property type="match status" value="7"/>
</dbReference>
<sequence length="1404" mass="151234">MLDRLTDFERALESGDRDLALRTGRSLLTTARRLAPGDPEAFVVAVVLTDQVDDLTDDLPPAERIAPWAELRALARQVGVPVVELGASLKLAMLHLDAGNTEAATEHAKLTLALVPRAEPVEIGGAAIGSPGPDVVGAVVTGVVEDLYYRHENFADARDLAAGLTALDPDSRAGWFFLAHARVRLGDHAEAVPALHRLVELVPDQPGAFITLAGSLYNTGRPAEAVEAASKAIELKPDNLQYRYHRAQLHAATDHPELALADLDTVIARAQGLPRRAPDPDQTQIQYERDMPPEDLHDLARVMRLHVLVDLGRAEAARAEARYIAETGDGPTSAAAHAFLGDLAAEEGDHQAAVSHYSAHLDRMERPQARLALAAAQEELGRVDDAAATLDGLSGQEEGKDPRAAVEALTELLGRHPGHVGVRKALGHALLEAWAPGRAAEVLLDLLEEQPDDWQARAWAGMAMVTHSDAEEDWNASLSDTRILGAVRLLADAVRLAPDEPQPRAQLRWLVERACAIPSLANQLVVAHVLVEDPDGPGRVLPELADVFARWFAASTHEGPAREWAQAVPELLAAREAATRAGLPLLGAMTDIRLADNYLRLYEVQEALDRLAAAEAAMVEVGRLPVMWGPVVEETAAEVEASGRRALLVDWDHLEFSTAVHKSLTDVVAVLRSQALQRIGDVEGALDAVGDLSPDDAEFDELHHRAVLLRDAGRADEALALLPRLAELADPDDGWKLANLEATLHLGREDYPAAAAVIERVLEEVPPDSYEASVFVGNLTTAYVQQSEYAKALDLLDRYPLPAGAQLPLVYGRHLLRAQVLQGSGDNGGALQSYVTALDTAEELRGRLHDEPTRMAWQERQLATYEAAVVTALIAGDPVAALELVERSKARAFVDQLSLGHVEPTEQVERLRANWSRARDRHAALAALARSAHPAEEVDLQQRYRELNAGRNAPLDDLARELDAEQAAVDRLARLLALERVRSRESVAGRTLTGPEIHALLAEDRRCVLAEYFVAADQTLLFVLTPDDPEPQVYGWEIGAEALAEEVAGFFGGAVRTMDVDDFDAFFGALLAPVLDHSEPGDVVLLVPHGPLHYVPLHAPLVERNPVCRAPSASLLRYRRRAATRQWRTALVFGDSRGDLVHSRQEAALVASLFDAEPALGEAASRARLDQAVGGALGPDLVHLACHGRFDDDRAVDSAVLLADGELTVQDLFQLRLSANLVTLSACESGVNATRPGDELIGLTRAVLYAGAPSLVVSLWAVDDLSTALLMGEFYRRVRAGADLADALREAQLALAATTARDVVAHCDRRLAEETDPQAAAALLLDRAGAQTVAGDLAAAGESCRAVLAADVRGEAGARLKARATRTGNLVALKAEVGAEVDYGARPFAHPYHWAAFALVGDWR</sequence>
<feature type="domain" description="CHAT" evidence="2">
    <location>
        <begin position="1068"/>
        <end position="1402"/>
    </location>
</feature>
<protein>
    <submittedName>
        <fullName evidence="3">Tetratricopeptide repeat protein</fullName>
    </submittedName>
</protein>
<evidence type="ECO:0000259" key="2">
    <source>
        <dbReference type="Pfam" id="PF12770"/>
    </source>
</evidence>
<dbReference type="InterPro" id="IPR011990">
    <property type="entry name" value="TPR-like_helical_dom_sf"/>
</dbReference>
<feature type="repeat" description="TPR" evidence="1">
    <location>
        <begin position="172"/>
        <end position="205"/>
    </location>
</feature>
<dbReference type="Gene3D" id="1.25.40.10">
    <property type="entry name" value="Tetratricopeptide repeat domain"/>
    <property type="match status" value="4"/>
</dbReference>
<comment type="caution">
    <text evidence="3">The sequence shown here is derived from an EMBL/GenBank/DDBJ whole genome shotgun (WGS) entry which is preliminary data.</text>
</comment>
<feature type="repeat" description="TPR" evidence="1">
    <location>
        <begin position="206"/>
        <end position="239"/>
    </location>
</feature>
<dbReference type="PROSITE" id="PS50005">
    <property type="entry name" value="TPR"/>
    <property type="match status" value="2"/>
</dbReference>
<dbReference type="InterPro" id="IPR024983">
    <property type="entry name" value="CHAT_dom"/>
</dbReference>
<dbReference type="Proteomes" id="UP000272729">
    <property type="component" value="Unassembled WGS sequence"/>
</dbReference>